<feature type="compositionally biased region" description="Acidic residues" evidence="1">
    <location>
        <begin position="39"/>
        <end position="54"/>
    </location>
</feature>
<organism evidence="2 3">
    <name type="scientific">Mortierella alpina</name>
    <name type="common">Oleaginous fungus</name>
    <name type="synonym">Mortierella renispora</name>
    <dbReference type="NCBI Taxonomy" id="64518"/>
    <lineage>
        <taxon>Eukaryota</taxon>
        <taxon>Fungi</taxon>
        <taxon>Fungi incertae sedis</taxon>
        <taxon>Mucoromycota</taxon>
        <taxon>Mortierellomycotina</taxon>
        <taxon>Mortierellomycetes</taxon>
        <taxon>Mortierellales</taxon>
        <taxon>Mortierellaceae</taxon>
        <taxon>Mortierella</taxon>
    </lineage>
</organism>
<evidence type="ECO:0000256" key="1">
    <source>
        <dbReference type="SAM" id="MobiDB-lite"/>
    </source>
</evidence>
<dbReference type="Proteomes" id="UP000738359">
    <property type="component" value="Unassembled WGS sequence"/>
</dbReference>
<dbReference type="EMBL" id="JAAAHY010003115">
    <property type="protein sequence ID" value="KAF9943556.1"/>
    <property type="molecule type" value="Genomic_DNA"/>
</dbReference>
<gene>
    <name evidence="2" type="ORF">BGZ70_005789</name>
</gene>
<feature type="region of interest" description="Disordered" evidence="1">
    <location>
        <begin position="1"/>
        <end position="23"/>
    </location>
</feature>
<keyword evidence="3" id="KW-1185">Reference proteome</keyword>
<sequence length="286" mass="31544">MEIDVAGQSQAGSSSTGFTSAPAAEAIELAEEDVRIDLDNDMEDDLEDETDDQPADGGRKDSAAATIKALVAILKKLVLDPSLNSPITVADVKEAAFRKKDFEDFEYQVVVQLANLFRPYTPKRWLNPTTGSYQDPIAHITLRAPFALIANTILQAAGYHEFTRRIAPQISASGLQALQLGAVGMYEVLCAATPGHFDVNDAQGSPLTAYQDIYKSGNKRAVFEQFFNMAHVDNFCRSHGLEFAMRIAFVDRLTIRLYGTVIPHNDATRKGHPCSSKYEDRKKEQK</sequence>
<evidence type="ECO:0000313" key="3">
    <source>
        <dbReference type="Proteomes" id="UP000738359"/>
    </source>
</evidence>
<dbReference type="AlphaFoldDB" id="A0A9P6IP62"/>
<accession>A0A9P6IP62</accession>
<reference evidence="2" key="1">
    <citation type="journal article" date="2020" name="Fungal Divers.">
        <title>Resolving the Mortierellaceae phylogeny through synthesis of multi-gene phylogenetics and phylogenomics.</title>
        <authorList>
            <person name="Vandepol N."/>
            <person name="Liber J."/>
            <person name="Desiro A."/>
            <person name="Na H."/>
            <person name="Kennedy M."/>
            <person name="Barry K."/>
            <person name="Grigoriev I.V."/>
            <person name="Miller A.N."/>
            <person name="O'Donnell K."/>
            <person name="Stajich J.E."/>
            <person name="Bonito G."/>
        </authorList>
    </citation>
    <scope>NUCLEOTIDE SEQUENCE</scope>
    <source>
        <strain evidence="2">CK1249</strain>
    </source>
</reference>
<name>A0A9P6IP62_MORAP</name>
<evidence type="ECO:0000313" key="2">
    <source>
        <dbReference type="EMBL" id="KAF9943556.1"/>
    </source>
</evidence>
<protein>
    <submittedName>
        <fullName evidence="2">Uncharacterized protein</fullName>
    </submittedName>
</protein>
<feature type="region of interest" description="Disordered" evidence="1">
    <location>
        <begin position="37"/>
        <end position="61"/>
    </location>
</feature>
<feature type="non-terminal residue" evidence="2">
    <location>
        <position position="1"/>
    </location>
</feature>
<comment type="caution">
    <text evidence="2">The sequence shown here is derived from an EMBL/GenBank/DDBJ whole genome shotgun (WGS) entry which is preliminary data.</text>
</comment>
<proteinExistence type="predicted"/>
<dbReference type="OrthoDB" id="2436324at2759"/>